<name>A0A6J4IMU4_9ACTN</name>
<dbReference type="AlphaFoldDB" id="A0A6J4IMU4"/>
<evidence type="ECO:0000256" key="1">
    <source>
        <dbReference type="SAM" id="MobiDB-lite"/>
    </source>
</evidence>
<protein>
    <submittedName>
        <fullName evidence="2">Uncharacterized protein</fullName>
    </submittedName>
</protein>
<evidence type="ECO:0000313" key="2">
    <source>
        <dbReference type="EMBL" id="CAA9256950.1"/>
    </source>
</evidence>
<sequence length="97" mass="10169">MGDTDASEARAGAGPADVGGRDQSGRRSACSCYATAVASSLAEPDAGLLEDTFEVVERERDLSGHVAGVLRSPVGIHCRLPCAEQVRVWPDTTSPWL</sequence>
<feature type="region of interest" description="Disordered" evidence="1">
    <location>
        <begin position="1"/>
        <end position="26"/>
    </location>
</feature>
<gene>
    <name evidence="2" type="ORF">AVDCRST_MAG20-2470</name>
</gene>
<dbReference type="EMBL" id="CADCSY010000117">
    <property type="protein sequence ID" value="CAA9256950.1"/>
    <property type="molecule type" value="Genomic_DNA"/>
</dbReference>
<reference evidence="2" key="1">
    <citation type="submission" date="2020-02" db="EMBL/GenBank/DDBJ databases">
        <authorList>
            <person name="Meier V. D."/>
        </authorList>
    </citation>
    <scope>NUCLEOTIDE SEQUENCE</scope>
    <source>
        <strain evidence="2">AVDCRST_MAG20</strain>
    </source>
</reference>
<proteinExistence type="predicted"/>
<accession>A0A6J4IMU4</accession>
<organism evidence="2">
    <name type="scientific">uncultured Acidimicrobiales bacterium</name>
    <dbReference type="NCBI Taxonomy" id="310071"/>
    <lineage>
        <taxon>Bacteria</taxon>
        <taxon>Bacillati</taxon>
        <taxon>Actinomycetota</taxon>
        <taxon>Acidimicrobiia</taxon>
        <taxon>Acidimicrobiales</taxon>
        <taxon>environmental samples</taxon>
    </lineage>
</organism>